<sequence>MGNVSTQNAPNKKLMGLNLQKYLTNNKRDPNKRILIAKSSISGSAGRINGSAIMESINIFDLPLCAVRRL</sequence>
<gene>
    <name evidence="1" type="ORF">METZ01_LOCUS410649</name>
</gene>
<name>A0A382WHH2_9ZZZZ</name>
<proteinExistence type="predicted"/>
<evidence type="ECO:0000313" key="1">
    <source>
        <dbReference type="EMBL" id="SVD57795.1"/>
    </source>
</evidence>
<organism evidence="1">
    <name type="scientific">marine metagenome</name>
    <dbReference type="NCBI Taxonomy" id="408172"/>
    <lineage>
        <taxon>unclassified sequences</taxon>
        <taxon>metagenomes</taxon>
        <taxon>ecological metagenomes</taxon>
    </lineage>
</organism>
<accession>A0A382WHH2</accession>
<dbReference type="AlphaFoldDB" id="A0A382WHH2"/>
<protein>
    <submittedName>
        <fullName evidence="1">Uncharacterized protein</fullName>
    </submittedName>
</protein>
<reference evidence="1" key="1">
    <citation type="submission" date="2018-05" db="EMBL/GenBank/DDBJ databases">
        <authorList>
            <person name="Lanie J.A."/>
            <person name="Ng W.-L."/>
            <person name="Kazmierczak K.M."/>
            <person name="Andrzejewski T.M."/>
            <person name="Davidsen T.M."/>
            <person name="Wayne K.J."/>
            <person name="Tettelin H."/>
            <person name="Glass J.I."/>
            <person name="Rusch D."/>
            <person name="Podicherti R."/>
            <person name="Tsui H.-C.T."/>
            <person name="Winkler M.E."/>
        </authorList>
    </citation>
    <scope>NUCLEOTIDE SEQUENCE</scope>
</reference>
<dbReference type="EMBL" id="UINC01159605">
    <property type="protein sequence ID" value="SVD57795.1"/>
    <property type="molecule type" value="Genomic_DNA"/>
</dbReference>